<dbReference type="EMBL" id="LSRL02000108">
    <property type="protein sequence ID" value="TDG44328.1"/>
    <property type="molecule type" value="Genomic_DNA"/>
</dbReference>
<accession>A0A484B6K6</accession>
<feature type="region of interest" description="Disordered" evidence="1">
    <location>
        <begin position="1"/>
        <end position="57"/>
    </location>
</feature>
<reference evidence="2 3" key="1">
    <citation type="journal article" date="2019" name="J. Hered.">
        <title>An Improved Genome Assembly for Drosophila navojoa, the Basal Species in the mojavensis Cluster.</title>
        <authorList>
            <person name="Vanderlinde T."/>
            <person name="Dupim E.G."/>
            <person name="Nazario-Yepiz N.O."/>
            <person name="Carvalho A.B."/>
        </authorList>
    </citation>
    <scope>NUCLEOTIDE SEQUENCE [LARGE SCALE GENOMIC DNA]</scope>
    <source>
        <strain evidence="2">Navoj_Jal97</strain>
        <tissue evidence="2">Whole organism</tissue>
    </source>
</reference>
<evidence type="ECO:0000313" key="3">
    <source>
        <dbReference type="Proteomes" id="UP000295192"/>
    </source>
</evidence>
<protein>
    <submittedName>
        <fullName evidence="2">Uncharacterized protein</fullName>
    </submittedName>
</protein>
<dbReference type="AlphaFoldDB" id="A0A484B6K6"/>
<name>A0A484B6K6_DRONA</name>
<sequence>MEMDMAHGTYEQADERTDERTEGRTAATARFQDSIKSGWVGHQPPAPPAPLPPPPYAGGFDGQLMLCHI</sequence>
<evidence type="ECO:0000256" key="1">
    <source>
        <dbReference type="SAM" id="MobiDB-lite"/>
    </source>
</evidence>
<organism evidence="2 3">
    <name type="scientific">Drosophila navojoa</name>
    <name type="common">Fruit fly</name>
    <dbReference type="NCBI Taxonomy" id="7232"/>
    <lineage>
        <taxon>Eukaryota</taxon>
        <taxon>Metazoa</taxon>
        <taxon>Ecdysozoa</taxon>
        <taxon>Arthropoda</taxon>
        <taxon>Hexapoda</taxon>
        <taxon>Insecta</taxon>
        <taxon>Pterygota</taxon>
        <taxon>Neoptera</taxon>
        <taxon>Endopterygota</taxon>
        <taxon>Diptera</taxon>
        <taxon>Brachycera</taxon>
        <taxon>Muscomorpha</taxon>
        <taxon>Ephydroidea</taxon>
        <taxon>Drosophilidae</taxon>
        <taxon>Drosophila</taxon>
    </lineage>
</organism>
<proteinExistence type="predicted"/>
<gene>
    <name evidence="2" type="ORF">AWZ03_009218</name>
</gene>
<feature type="compositionally biased region" description="Pro residues" evidence="1">
    <location>
        <begin position="44"/>
        <end position="56"/>
    </location>
</feature>
<comment type="caution">
    <text evidence="2">The sequence shown here is derived from an EMBL/GenBank/DDBJ whole genome shotgun (WGS) entry which is preliminary data.</text>
</comment>
<dbReference type="Proteomes" id="UP000295192">
    <property type="component" value="Unassembled WGS sequence"/>
</dbReference>
<feature type="compositionally biased region" description="Basic and acidic residues" evidence="1">
    <location>
        <begin position="13"/>
        <end position="23"/>
    </location>
</feature>
<keyword evidence="3" id="KW-1185">Reference proteome</keyword>
<evidence type="ECO:0000313" key="2">
    <source>
        <dbReference type="EMBL" id="TDG44328.1"/>
    </source>
</evidence>